<keyword evidence="1" id="KW-0813">Transport</keyword>
<dbReference type="GO" id="GO:0019867">
    <property type="term" value="C:outer membrane"/>
    <property type="evidence" value="ECO:0007669"/>
    <property type="project" value="InterPro"/>
</dbReference>
<dbReference type="InterPro" id="IPR013358">
    <property type="entry name" value="Pilus_biogenesis_MshL"/>
</dbReference>
<dbReference type="GO" id="GO:0015627">
    <property type="term" value="C:type II protein secretion system complex"/>
    <property type="evidence" value="ECO:0007669"/>
    <property type="project" value="TreeGrafter"/>
</dbReference>
<dbReference type="Gene3D" id="3.30.1370.130">
    <property type="match status" value="1"/>
</dbReference>
<dbReference type="PANTHER" id="PTHR30332:SF17">
    <property type="entry name" value="TYPE IV PILIATION SYSTEM PROTEIN DR_0774-RELATED"/>
    <property type="match status" value="1"/>
</dbReference>
<feature type="region of interest" description="Disordered" evidence="4">
    <location>
        <begin position="1"/>
        <end position="31"/>
    </location>
</feature>
<reference evidence="6" key="1">
    <citation type="submission" date="2016-02" db="EMBL/GenBank/DDBJ databases">
        <title>Halorhodospira halochloris DSM-1059 complete genome, version 2.</title>
        <authorList>
            <person name="Tsukatani Y."/>
        </authorList>
    </citation>
    <scope>NUCLEOTIDE SEQUENCE</scope>
    <source>
        <strain evidence="6">DSM 1059</strain>
    </source>
</reference>
<evidence type="ECO:0000256" key="2">
    <source>
        <dbReference type="ARBA" id="ARBA00023136"/>
    </source>
</evidence>
<evidence type="ECO:0000256" key="3">
    <source>
        <dbReference type="ARBA" id="ARBA00023237"/>
    </source>
</evidence>
<dbReference type="KEGG" id="hhk:HH1059_06810"/>
<dbReference type="GO" id="GO:0009297">
    <property type="term" value="P:pilus assembly"/>
    <property type="evidence" value="ECO:0007669"/>
    <property type="project" value="InterPro"/>
</dbReference>
<evidence type="ECO:0000256" key="1">
    <source>
        <dbReference type="ARBA" id="ARBA00022448"/>
    </source>
</evidence>
<dbReference type="Pfam" id="PF00263">
    <property type="entry name" value="Secretin"/>
    <property type="match status" value="1"/>
</dbReference>
<proteinExistence type="predicted"/>
<keyword evidence="7" id="KW-1185">Reference proteome</keyword>
<dbReference type="Proteomes" id="UP000218890">
    <property type="component" value="Chromosome"/>
</dbReference>
<dbReference type="PANTHER" id="PTHR30332">
    <property type="entry name" value="PROBABLE GENERAL SECRETION PATHWAY PROTEIN D"/>
    <property type="match status" value="1"/>
</dbReference>
<dbReference type="InterPro" id="IPR011514">
    <property type="entry name" value="Secretin_N_2"/>
</dbReference>
<dbReference type="InterPro" id="IPR004846">
    <property type="entry name" value="T2SS/T3SS_dom"/>
</dbReference>
<dbReference type="InterPro" id="IPR004845">
    <property type="entry name" value="T2SS_GspD_CS"/>
</dbReference>
<dbReference type="AlphaFoldDB" id="A0A0X8X876"/>
<keyword evidence="2" id="KW-0472">Membrane</keyword>
<gene>
    <name evidence="6" type="primary">mshL</name>
    <name evidence="6" type="ORF">HH1059_06810</name>
</gene>
<dbReference type="InterPro" id="IPR001775">
    <property type="entry name" value="GspD/PilQ"/>
</dbReference>
<feature type="region of interest" description="Disordered" evidence="4">
    <location>
        <begin position="150"/>
        <end position="174"/>
    </location>
</feature>
<sequence length="500" mass="55304">MGKTPEQRAQQAEERLTPEASSGPAQLPDIPRELEEQLAGPPLLDPFELRTEEPRFDIKAQDVPAVPFFQGLVEDTPYNIIVHPDVEGTLSMTLRDVSVPEVMELAREVYGYEYRQTDVAYLVLPPRLESRLFQLDYLNVLRSGESGSRITAGELQDGDDGDSLAGSSVRTESESKMWQDVKEVIEGIIAHDRDNASAVVSPEASTVAVRATPATLRQVEQFIENLQGTITRQVVLEARILEVELSDQHRMGIEWETLGSPLSGSLSTGADVGIEPSGTFGLGIDREGSFSATISALQRQGDVQVLSAPRVSTLNHQKAVIKVGTDEFYQTGIDLNQRVIDNTIVTELDPTFEPFFSGIALDVTPAIDANGWITMHVQPSVTEVQEEPRQLESGGDTTEFNLARSDVRQSDSIVRAQDGEMIIIGGLIEERDKNITGQVPLLGNLPLLGRLFSYERVESQKYELVILLRPRIVNEDTWRSEIDAHSERIRGMYGTTPGRR</sequence>
<dbReference type="InterPro" id="IPR011662">
    <property type="entry name" value="Secretin/TonB_short_N"/>
</dbReference>
<dbReference type="EMBL" id="AP017372">
    <property type="protein sequence ID" value="BAU57366.2"/>
    <property type="molecule type" value="Genomic_DNA"/>
</dbReference>
<feature type="domain" description="Secretin/TonB short N-terminal" evidence="5">
    <location>
        <begin position="78"/>
        <end position="126"/>
    </location>
</feature>
<keyword evidence="3" id="KW-0998">Cell outer membrane</keyword>
<dbReference type="NCBIfam" id="TIGR02519">
    <property type="entry name" value="pilus_MshL"/>
    <property type="match status" value="1"/>
</dbReference>
<dbReference type="SMART" id="SM00965">
    <property type="entry name" value="STN"/>
    <property type="match status" value="1"/>
</dbReference>
<dbReference type="PRINTS" id="PR00811">
    <property type="entry name" value="BCTERIALGSPD"/>
</dbReference>
<dbReference type="GO" id="GO:0009306">
    <property type="term" value="P:protein secretion"/>
    <property type="evidence" value="ECO:0007669"/>
    <property type="project" value="InterPro"/>
</dbReference>
<dbReference type="InterPro" id="IPR050810">
    <property type="entry name" value="Bact_Secretion_Sys_Channel"/>
</dbReference>
<evidence type="ECO:0000256" key="4">
    <source>
        <dbReference type="SAM" id="MobiDB-lite"/>
    </source>
</evidence>
<protein>
    <submittedName>
        <fullName evidence="6">MSHA biogenesis protein MshL</fullName>
    </submittedName>
</protein>
<organism evidence="6 7">
    <name type="scientific">Halorhodospira halochloris</name>
    <name type="common">Ectothiorhodospira halochloris</name>
    <dbReference type="NCBI Taxonomy" id="1052"/>
    <lineage>
        <taxon>Bacteria</taxon>
        <taxon>Pseudomonadati</taxon>
        <taxon>Pseudomonadota</taxon>
        <taxon>Gammaproteobacteria</taxon>
        <taxon>Chromatiales</taxon>
        <taxon>Ectothiorhodospiraceae</taxon>
        <taxon>Halorhodospira</taxon>
    </lineage>
</organism>
<evidence type="ECO:0000313" key="6">
    <source>
        <dbReference type="EMBL" id="BAU57366.2"/>
    </source>
</evidence>
<dbReference type="PROSITE" id="PS00875">
    <property type="entry name" value="T2SP_D"/>
    <property type="match status" value="1"/>
</dbReference>
<dbReference type="Pfam" id="PF07655">
    <property type="entry name" value="Secretin_N_2"/>
    <property type="match status" value="1"/>
</dbReference>
<evidence type="ECO:0000313" key="7">
    <source>
        <dbReference type="Proteomes" id="UP000218890"/>
    </source>
</evidence>
<accession>A0A0X8X876</accession>
<name>A0A0X8X876_HALHR</name>
<evidence type="ECO:0000259" key="5">
    <source>
        <dbReference type="SMART" id="SM00965"/>
    </source>
</evidence>